<proteinExistence type="predicted"/>
<dbReference type="EMBL" id="BAABBI010000001">
    <property type="protein sequence ID" value="GAA3777761.1"/>
    <property type="molecule type" value="Genomic_DNA"/>
</dbReference>
<organism evidence="2 3">
    <name type="scientific">Corallibacter vietnamensis</name>
    <dbReference type="NCBI Taxonomy" id="904130"/>
    <lineage>
        <taxon>Bacteria</taxon>
        <taxon>Pseudomonadati</taxon>
        <taxon>Bacteroidota</taxon>
        <taxon>Flavobacteriia</taxon>
        <taxon>Flavobacteriales</taxon>
        <taxon>Flavobacteriaceae</taxon>
        <taxon>Corallibacter</taxon>
    </lineage>
</organism>
<dbReference type="SUPFAM" id="SSF51206">
    <property type="entry name" value="cAMP-binding domain-like"/>
    <property type="match status" value="1"/>
</dbReference>
<feature type="domain" description="Cyclic nucleotide-binding" evidence="1">
    <location>
        <begin position="21"/>
        <end position="110"/>
    </location>
</feature>
<sequence>MHPNFEYLKSYFNISEESFYLLQQISSKKILKANTKIAEVGKKPNKIYQLNSGIARSFIVTESGKEWNKNLYFPTDFIGPLTAITSNKPSLLTYETLTKCEVYEVDFVKFLEYTRKHIDISNLYNKILEKVYINYEKRQLELITLNATERYRNLQKNIPNIDSIIPQFQIASYLNITPVQLSRIKKQI</sequence>
<dbReference type="Proteomes" id="UP001501456">
    <property type="component" value="Unassembled WGS sequence"/>
</dbReference>
<dbReference type="PROSITE" id="PS50042">
    <property type="entry name" value="CNMP_BINDING_3"/>
    <property type="match status" value="1"/>
</dbReference>
<comment type="caution">
    <text evidence="2">The sequence shown here is derived from an EMBL/GenBank/DDBJ whole genome shotgun (WGS) entry which is preliminary data.</text>
</comment>
<dbReference type="RefSeq" id="WP_344727237.1">
    <property type="nucleotide sequence ID" value="NZ_BAABBI010000001.1"/>
</dbReference>
<keyword evidence="3" id="KW-1185">Reference proteome</keyword>
<evidence type="ECO:0000313" key="2">
    <source>
        <dbReference type="EMBL" id="GAA3777761.1"/>
    </source>
</evidence>
<dbReference type="InterPro" id="IPR018490">
    <property type="entry name" value="cNMP-bd_dom_sf"/>
</dbReference>
<gene>
    <name evidence="2" type="ORF">GCM10022271_07470</name>
</gene>
<reference evidence="3" key="1">
    <citation type="journal article" date="2019" name="Int. J. Syst. Evol. Microbiol.">
        <title>The Global Catalogue of Microorganisms (GCM) 10K type strain sequencing project: providing services to taxonomists for standard genome sequencing and annotation.</title>
        <authorList>
            <consortium name="The Broad Institute Genomics Platform"/>
            <consortium name="The Broad Institute Genome Sequencing Center for Infectious Disease"/>
            <person name="Wu L."/>
            <person name="Ma J."/>
        </authorList>
    </citation>
    <scope>NUCLEOTIDE SEQUENCE [LARGE SCALE GENOMIC DNA]</scope>
    <source>
        <strain evidence="3">JCM 17525</strain>
    </source>
</reference>
<protein>
    <recommendedName>
        <fullName evidence="1">Cyclic nucleotide-binding domain-containing protein</fullName>
    </recommendedName>
</protein>
<dbReference type="CDD" id="cd00038">
    <property type="entry name" value="CAP_ED"/>
    <property type="match status" value="1"/>
</dbReference>
<dbReference type="InterPro" id="IPR014710">
    <property type="entry name" value="RmlC-like_jellyroll"/>
</dbReference>
<dbReference type="InterPro" id="IPR000595">
    <property type="entry name" value="cNMP-bd_dom"/>
</dbReference>
<evidence type="ECO:0000313" key="3">
    <source>
        <dbReference type="Proteomes" id="UP001501456"/>
    </source>
</evidence>
<dbReference type="Pfam" id="PF00027">
    <property type="entry name" value="cNMP_binding"/>
    <property type="match status" value="1"/>
</dbReference>
<evidence type="ECO:0000259" key="1">
    <source>
        <dbReference type="PROSITE" id="PS50042"/>
    </source>
</evidence>
<dbReference type="Gene3D" id="2.60.120.10">
    <property type="entry name" value="Jelly Rolls"/>
    <property type="match status" value="1"/>
</dbReference>
<name>A0ABP7H227_9FLAO</name>
<accession>A0ABP7H227</accession>